<name>A0A3M7PNZ2_BRAPC</name>
<accession>A0A3M7PNZ2</accession>
<dbReference type="AlphaFoldDB" id="A0A3M7PNZ2"/>
<comment type="caution">
    <text evidence="1">The sequence shown here is derived from an EMBL/GenBank/DDBJ whole genome shotgun (WGS) entry which is preliminary data.</text>
</comment>
<dbReference type="EMBL" id="REGN01009783">
    <property type="protein sequence ID" value="RNA00378.1"/>
    <property type="molecule type" value="Genomic_DNA"/>
</dbReference>
<sequence length="103" mass="12253">MIGVITGKTIKRFNFINKDNLNKKLDNLLLGNFESIIFCKKRSELNKYMSYKMFSSKLNLSFILVIEIEVKNDAVNLFYAMHFLFKNFTYAKKKQQRFSLFCL</sequence>
<proteinExistence type="predicted"/>
<reference evidence="1 2" key="1">
    <citation type="journal article" date="2018" name="Sci. Rep.">
        <title>Genomic signatures of local adaptation to the degree of environmental predictability in rotifers.</title>
        <authorList>
            <person name="Franch-Gras L."/>
            <person name="Hahn C."/>
            <person name="Garcia-Roger E.M."/>
            <person name="Carmona M.J."/>
            <person name="Serra M."/>
            <person name="Gomez A."/>
        </authorList>
    </citation>
    <scope>NUCLEOTIDE SEQUENCE [LARGE SCALE GENOMIC DNA]</scope>
    <source>
        <strain evidence="1">HYR1</strain>
    </source>
</reference>
<organism evidence="1 2">
    <name type="scientific">Brachionus plicatilis</name>
    <name type="common">Marine rotifer</name>
    <name type="synonym">Brachionus muelleri</name>
    <dbReference type="NCBI Taxonomy" id="10195"/>
    <lineage>
        <taxon>Eukaryota</taxon>
        <taxon>Metazoa</taxon>
        <taxon>Spiralia</taxon>
        <taxon>Gnathifera</taxon>
        <taxon>Rotifera</taxon>
        <taxon>Eurotatoria</taxon>
        <taxon>Monogononta</taxon>
        <taxon>Pseudotrocha</taxon>
        <taxon>Ploima</taxon>
        <taxon>Brachionidae</taxon>
        <taxon>Brachionus</taxon>
    </lineage>
</organism>
<evidence type="ECO:0000313" key="1">
    <source>
        <dbReference type="EMBL" id="RNA00378.1"/>
    </source>
</evidence>
<dbReference type="Proteomes" id="UP000276133">
    <property type="component" value="Unassembled WGS sequence"/>
</dbReference>
<evidence type="ECO:0000313" key="2">
    <source>
        <dbReference type="Proteomes" id="UP000276133"/>
    </source>
</evidence>
<keyword evidence="2" id="KW-1185">Reference proteome</keyword>
<protein>
    <submittedName>
        <fullName evidence="1">Uncharacterized protein</fullName>
    </submittedName>
</protein>
<gene>
    <name evidence="1" type="ORF">BpHYR1_004744</name>
</gene>